<evidence type="ECO:0000256" key="7">
    <source>
        <dbReference type="ARBA" id="ARBA00022989"/>
    </source>
</evidence>
<comment type="function">
    <text evidence="10">Essential component of the TIM23 complex, a complex that mediates the translocation of transit peptide-containing proteins across the mitochondrial inner membrane. Required to keep the TOM and the TIM23 complexes in close contact. At some point, it is released from the TOM23 complex to allow protein translocation into the mitochondrial matrix.</text>
</comment>
<comment type="subunit">
    <text evidence="11">Component of the TIM23 complex.</text>
</comment>
<keyword evidence="8 11" id="KW-0496">Mitochondrion</keyword>
<evidence type="ECO:0000256" key="5">
    <source>
        <dbReference type="ARBA" id="ARBA00022792"/>
    </source>
</evidence>
<dbReference type="InterPro" id="IPR013261">
    <property type="entry name" value="Tim21"/>
</dbReference>
<dbReference type="PANTHER" id="PTHR13032">
    <property type="entry name" value="MITOCHONDRIAL IMPORT INNER MEMBRANE TRANSLOCASE SUBUNIT TIM21"/>
    <property type="match status" value="1"/>
</dbReference>
<dbReference type="OrthoDB" id="436405at2759"/>
<evidence type="ECO:0000256" key="10">
    <source>
        <dbReference type="ARBA" id="ARBA00060204"/>
    </source>
</evidence>
<keyword evidence="9 11" id="KW-0472">Membrane</keyword>
<evidence type="ECO:0000256" key="1">
    <source>
        <dbReference type="ARBA" id="ARBA00004434"/>
    </source>
</evidence>
<keyword evidence="14" id="KW-1185">Reference proteome</keyword>
<feature type="transmembrane region" description="Helical" evidence="11">
    <location>
        <begin position="87"/>
        <end position="112"/>
    </location>
</feature>
<proteinExistence type="inferred from homology"/>
<dbReference type="FunFam" id="3.10.450.320:FF:000002">
    <property type="entry name" value="Mitochondrial import inner membrane translocase subunit tim21"/>
    <property type="match status" value="1"/>
</dbReference>
<comment type="similarity">
    <text evidence="2 11">Belongs to the TIM21 family.</text>
</comment>
<evidence type="ECO:0000256" key="2">
    <source>
        <dbReference type="ARBA" id="ARBA00010867"/>
    </source>
</evidence>
<evidence type="ECO:0000313" key="13">
    <source>
        <dbReference type="EMBL" id="KAJ4360421.1"/>
    </source>
</evidence>
<comment type="subcellular location">
    <subcellularLocation>
        <location evidence="1 11">Mitochondrion inner membrane</location>
        <topology evidence="1 11">Single-pass membrane protein</topology>
    </subcellularLocation>
</comment>
<evidence type="ECO:0000256" key="9">
    <source>
        <dbReference type="ARBA" id="ARBA00023136"/>
    </source>
</evidence>
<dbReference type="GO" id="GO:0030150">
    <property type="term" value="P:protein import into mitochondrial matrix"/>
    <property type="evidence" value="ECO:0007669"/>
    <property type="project" value="UniProtKB-UniRule"/>
</dbReference>
<dbReference type="RefSeq" id="XP_056076623.1">
    <property type="nucleotide sequence ID" value="XM_056209801.1"/>
</dbReference>
<keyword evidence="4 11" id="KW-0812">Transmembrane</keyword>
<keyword evidence="5 11" id="KW-0999">Mitochondrion inner membrane</keyword>
<name>A0A9W8XW65_9PLEO</name>
<dbReference type="Pfam" id="PF08294">
    <property type="entry name" value="TIM21"/>
    <property type="match status" value="1"/>
</dbReference>
<dbReference type="AlphaFoldDB" id="A0A9W8XW65"/>
<keyword evidence="11" id="KW-0653">Protein transport</keyword>
<gene>
    <name evidence="13" type="primary">TIM21</name>
    <name evidence="13" type="ORF">N0V89_000983</name>
</gene>
<sequence>MAAIYKPTEAIQLLRPVTKRPISFQRRRAARVAFSTSRPTQSTQTSKGPLEPKRRAVTIANDTGAVRWSELSPGEKASRTVQQSMNLSIVVAGIVMTVGILYIPSIILTYTIKCGVGYFLFSDVFSPDSKTAHFNRATTAIRTSPECQRLLGPGSEIAAHGEASWSRWARNRYITSSTETDKWGTEHLRFRFYVEGPLGQGVVHVHLTKRPSQNEYEYHTLAVDVKGHQRVYLENADEKTGGKVAPKIFGARWW</sequence>
<evidence type="ECO:0000256" key="12">
    <source>
        <dbReference type="SAM" id="MobiDB-lite"/>
    </source>
</evidence>
<reference evidence="13" key="1">
    <citation type="submission" date="2022-10" db="EMBL/GenBank/DDBJ databases">
        <title>Tapping the CABI collections for fungal endophytes: first genome assemblies for Collariella, Neodidymelliopsis, Ascochyta clinopodiicola, Didymella pomorum, Didymosphaeria variabile, Neocosmospora piperis and Neocucurbitaria cava.</title>
        <authorList>
            <person name="Hill R."/>
        </authorList>
    </citation>
    <scope>NUCLEOTIDE SEQUENCE</scope>
    <source>
        <strain evidence="13">IMI 356815</strain>
    </source>
</reference>
<dbReference type="Gene3D" id="3.10.450.320">
    <property type="entry name" value="Mitochondrial import inner membrane translocase subunit Tim21"/>
    <property type="match status" value="1"/>
</dbReference>
<dbReference type="PANTHER" id="PTHR13032:SF6">
    <property type="entry name" value="MITOCHONDRIAL IMPORT INNER MEMBRANE TRANSLOCASE SUBUNIT TIM21"/>
    <property type="match status" value="1"/>
</dbReference>
<comment type="caution">
    <text evidence="13">The sequence shown here is derived from an EMBL/GenBank/DDBJ whole genome shotgun (WGS) entry which is preliminary data.</text>
</comment>
<dbReference type="GO" id="GO:0005744">
    <property type="term" value="C:TIM23 mitochondrial import inner membrane translocase complex"/>
    <property type="evidence" value="ECO:0007669"/>
    <property type="project" value="UniProtKB-UniRule"/>
</dbReference>
<protein>
    <recommendedName>
        <fullName evidence="3 11">Mitochondrial import inner membrane translocase subunit Tim21</fullName>
    </recommendedName>
</protein>
<evidence type="ECO:0000256" key="8">
    <source>
        <dbReference type="ARBA" id="ARBA00023128"/>
    </source>
</evidence>
<accession>A0A9W8XW65</accession>
<evidence type="ECO:0000256" key="3">
    <source>
        <dbReference type="ARBA" id="ARBA00020726"/>
    </source>
</evidence>
<feature type="region of interest" description="Disordered" evidence="12">
    <location>
        <begin position="32"/>
        <end position="54"/>
    </location>
</feature>
<dbReference type="InterPro" id="IPR038552">
    <property type="entry name" value="Tim21_IMS_sf"/>
</dbReference>
<evidence type="ECO:0000256" key="6">
    <source>
        <dbReference type="ARBA" id="ARBA00022946"/>
    </source>
</evidence>
<organism evidence="13 14">
    <name type="scientific">Didymosphaeria variabile</name>
    <dbReference type="NCBI Taxonomy" id="1932322"/>
    <lineage>
        <taxon>Eukaryota</taxon>
        <taxon>Fungi</taxon>
        <taxon>Dikarya</taxon>
        <taxon>Ascomycota</taxon>
        <taxon>Pezizomycotina</taxon>
        <taxon>Dothideomycetes</taxon>
        <taxon>Pleosporomycetidae</taxon>
        <taxon>Pleosporales</taxon>
        <taxon>Massarineae</taxon>
        <taxon>Didymosphaeriaceae</taxon>
        <taxon>Didymosphaeria</taxon>
    </lineage>
</organism>
<dbReference type="EMBL" id="JAPEUX010000001">
    <property type="protein sequence ID" value="KAJ4360421.1"/>
    <property type="molecule type" value="Genomic_DNA"/>
</dbReference>
<dbReference type="Proteomes" id="UP001140513">
    <property type="component" value="Unassembled WGS sequence"/>
</dbReference>
<dbReference type="GeneID" id="80904513"/>
<keyword evidence="11" id="KW-0813">Transport</keyword>
<evidence type="ECO:0000256" key="11">
    <source>
        <dbReference type="RuleBase" id="RU367142"/>
    </source>
</evidence>
<feature type="compositionally biased region" description="Low complexity" evidence="12">
    <location>
        <begin position="35"/>
        <end position="46"/>
    </location>
</feature>
<keyword evidence="11" id="KW-0811">Translocation</keyword>
<keyword evidence="6" id="KW-0809">Transit peptide</keyword>
<evidence type="ECO:0000256" key="4">
    <source>
        <dbReference type="ARBA" id="ARBA00022692"/>
    </source>
</evidence>
<keyword evidence="7 11" id="KW-1133">Transmembrane helix</keyword>
<evidence type="ECO:0000313" key="14">
    <source>
        <dbReference type="Proteomes" id="UP001140513"/>
    </source>
</evidence>